<dbReference type="InterPro" id="IPR002110">
    <property type="entry name" value="Ankyrin_rpt"/>
</dbReference>
<comment type="caution">
    <text evidence="7">The sequence shown here is derived from an EMBL/GenBank/DDBJ whole genome shotgun (WGS) entry which is preliminary data.</text>
</comment>
<dbReference type="GO" id="GO:0006629">
    <property type="term" value="P:lipid metabolic process"/>
    <property type="evidence" value="ECO:0007669"/>
    <property type="project" value="InterPro"/>
</dbReference>
<dbReference type="Proteomes" id="UP001360560">
    <property type="component" value="Unassembled WGS sequence"/>
</dbReference>
<dbReference type="PANTHER" id="PTHR24198">
    <property type="entry name" value="ANKYRIN REPEAT AND PROTEIN KINASE DOMAIN-CONTAINING PROTEIN"/>
    <property type="match status" value="1"/>
</dbReference>
<evidence type="ECO:0000259" key="6">
    <source>
        <dbReference type="PROSITE" id="PS51704"/>
    </source>
</evidence>
<accession>A0AAV5QIH5</accession>
<keyword evidence="8" id="KW-1185">Reference proteome</keyword>
<keyword evidence="1" id="KW-0677">Repeat</keyword>
<feature type="compositionally biased region" description="Low complexity" evidence="4">
    <location>
        <begin position="692"/>
        <end position="712"/>
    </location>
</feature>
<feature type="domain" description="GP-PDE" evidence="6">
    <location>
        <begin position="947"/>
        <end position="1276"/>
    </location>
</feature>
<protein>
    <submittedName>
        <fullName evidence="7">Pho81 protein</fullName>
    </submittedName>
</protein>
<evidence type="ECO:0000313" key="8">
    <source>
        <dbReference type="Proteomes" id="UP001360560"/>
    </source>
</evidence>
<dbReference type="PANTHER" id="PTHR24198:SF165">
    <property type="entry name" value="ANKYRIN REPEAT-CONTAINING PROTEIN-RELATED"/>
    <property type="match status" value="1"/>
</dbReference>
<organism evidence="7 8">
    <name type="scientific">Saccharomycopsis crataegensis</name>
    <dbReference type="NCBI Taxonomy" id="43959"/>
    <lineage>
        <taxon>Eukaryota</taxon>
        <taxon>Fungi</taxon>
        <taxon>Dikarya</taxon>
        <taxon>Ascomycota</taxon>
        <taxon>Saccharomycotina</taxon>
        <taxon>Saccharomycetes</taxon>
        <taxon>Saccharomycopsidaceae</taxon>
        <taxon>Saccharomycopsis</taxon>
    </lineage>
</organism>
<feature type="domain" description="SPX" evidence="5">
    <location>
        <begin position="1"/>
        <end position="179"/>
    </location>
</feature>
<evidence type="ECO:0000256" key="2">
    <source>
        <dbReference type="ARBA" id="ARBA00023043"/>
    </source>
</evidence>
<proteinExistence type="predicted"/>
<dbReference type="EMBL" id="BTFZ01000002">
    <property type="protein sequence ID" value="GMM34444.1"/>
    <property type="molecule type" value="Genomic_DNA"/>
</dbReference>
<dbReference type="InterPro" id="IPR036770">
    <property type="entry name" value="Ankyrin_rpt-contain_sf"/>
</dbReference>
<dbReference type="GeneID" id="90072423"/>
<dbReference type="InterPro" id="IPR057506">
    <property type="entry name" value="C2_GPCPD1"/>
</dbReference>
<evidence type="ECO:0000256" key="1">
    <source>
        <dbReference type="ARBA" id="ARBA00022737"/>
    </source>
</evidence>
<keyword evidence="2 3" id="KW-0040">ANK repeat</keyword>
<dbReference type="PROSITE" id="PS50088">
    <property type="entry name" value="ANK_REPEAT"/>
    <property type="match status" value="1"/>
</dbReference>
<evidence type="ECO:0000313" key="7">
    <source>
        <dbReference type="EMBL" id="GMM34444.1"/>
    </source>
</evidence>
<dbReference type="GO" id="GO:0008081">
    <property type="term" value="F:phosphoric diester hydrolase activity"/>
    <property type="evidence" value="ECO:0007669"/>
    <property type="project" value="InterPro"/>
</dbReference>
<dbReference type="InterPro" id="IPR004331">
    <property type="entry name" value="SPX_dom"/>
</dbReference>
<evidence type="ECO:0000259" key="5">
    <source>
        <dbReference type="PROSITE" id="PS51382"/>
    </source>
</evidence>
<gene>
    <name evidence="7" type="ORF">DASC09_017690</name>
</gene>
<dbReference type="InterPro" id="IPR030395">
    <property type="entry name" value="GP_PDE_dom"/>
</dbReference>
<dbReference type="Gene3D" id="1.25.40.20">
    <property type="entry name" value="Ankyrin repeat-containing domain"/>
    <property type="match status" value="1"/>
</dbReference>
<dbReference type="InterPro" id="IPR017946">
    <property type="entry name" value="PLC-like_Pdiesterase_TIM-brl"/>
</dbReference>
<dbReference type="SUPFAM" id="SSF48403">
    <property type="entry name" value="Ankyrin repeat"/>
    <property type="match status" value="1"/>
</dbReference>
<sequence>MKFGKYLESKQLELPEYLGHFINYKGLKKLIKQLATIDDNNGNVKIKIDFVNNPEIQKILQDNKSTFFFRVERELDKVNEFYLEKQADLKLKLEILVTKKLQLLKKHSSQLLLESNESNPNAKKKSSITFQTLYANFKQFSVKIDELSQFVELNETGFRKILKKWDKRSQSHLQELYLSTTVNVQPVFHREEINHLNDLVGNSITELEAFADGENVVIQNSSTIPHRTLEFEPSENTIIEDEDHQTDEMYSKFLNIATAPNNQLILLSNWLNKLKGFENSERLTKIFFLSITAPIEDVYLLNFYNFFKKYIDLKFVDDYTNKNFLHQIATGLFPDHDDQSSSKLNDVNCRANSIIQLSKIDESISSKQREEPQPQSQPQIDQNSKVSKFTRYFLVKYLLLDDASNEFIDLLSMKDNNSKIPLHYASQFGEFELSKLLVEKCPESIYLLDNHTMSPLLLSIKNNHLDCVSYLLNKQNELHLSNITPSSSEKSADTMNAQIPPLIYGCKKGNPEIIRTLLSFPSIIDTTTPNVEGLLPLHMAARFGHHQIIELLITEGHCDPNGVCSLNHWSPIFYSAYHGHARTTKQLIKFGAVPDISDDENCTPIYYAALKGHVNVLNVLFHSAGMMNLNTPFPLTTSNLSKANLNTIKSPILGEVAIENPMGNIGNNKNSIEILTPTTINNLFKTLPQKKSPPSNILNSTSNSIPSTNSNPAMSQPMNHNPNSNINLDSIPNFSLPPPIIPLRKYGHNFLEKKTSLQIFFLPGKASIKMFNRAGHGAHSTSHINNNSIQQRMNSFQNNSGIQEFEDVNEEDDDEDDDHIFNDDEDSYDNVNRPLFPGRITIASSSLDVVPRNLLLPINDKENSVTFQLDLDDLPENFSIGFELYPTFGTRLIAKTTALADVFLGKAVIDGEGTVTLPLFDSRVKTVGELTFSFQIISAYCGTPLEITKYETYWKSTKDDEDVNPTVSNNDTGHHMASILSFVAEFSLSGDYLKLNLVMLGDGTPVVVPSSFVRIGGIKLSLMTLSYEELLAIVSSDNSIDDIKNQLITLQQEFKSDPELASGSCLMKKKNFIKKVHSLLSKLYLPLDIVLQTLPIEISVNLDIFYPTKFELEHFFKMISVNNNSDFPGRYGTRGAEPTGLNSFVDRILTHVFNHMRTCKAAKRSIVFSSYNPQVCKVLNWKQPNFPVFFAMGGTGFDYSTNSFELRSANGFTITKNSILNQLHRSVGSGVAINNIHSLGSTTVSSSGTGVNLIKNIENPCTRSIDQAIGFASANNLMGVILPIKLLHCIPDLSNTIRSRGLILVGTKEDPKKFSNHFFEKAKPFQESMDDHKTETKESKGVFDTLKDFEDIEIKDYSTSNDGNLNGVRINSVLEFRGSIDM</sequence>
<name>A0AAV5QIH5_9ASCO</name>
<reference evidence="7 8" key="1">
    <citation type="journal article" date="2023" name="Elife">
        <title>Identification of key yeast species and microbe-microbe interactions impacting larval growth of Drosophila in the wild.</title>
        <authorList>
            <person name="Mure A."/>
            <person name="Sugiura Y."/>
            <person name="Maeda R."/>
            <person name="Honda K."/>
            <person name="Sakurai N."/>
            <person name="Takahashi Y."/>
            <person name="Watada M."/>
            <person name="Katoh T."/>
            <person name="Gotoh A."/>
            <person name="Gotoh Y."/>
            <person name="Taniguchi I."/>
            <person name="Nakamura K."/>
            <person name="Hayashi T."/>
            <person name="Katayama T."/>
            <person name="Uemura T."/>
            <person name="Hattori Y."/>
        </authorList>
    </citation>
    <scope>NUCLEOTIDE SEQUENCE [LARGE SCALE GENOMIC DNA]</scope>
    <source>
        <strain evidence="7 8">SC-9</strain>
    </source>
</reference>
<feature type="region of interest" description="Disordered" evidence="4">
    <location>
        <begin position="688"/>
        <end position="713"/>
    </location>
</feature>
<dbReference type="RefSeq" id="XP_064851444.1">
    <property type="nucleotide sequence ID" value="XM_064995372.1"/>
</dbReference>
<evidence type="ECO:0000256" key="4">
    <source>
        <dbReference type="SAM" id="MobiDB-lite"/>
    </source>
</evidence>
<dbReference type="CDD" id="cd14483">
    <property type="entry name" value="SPX_PHO81_NUC-2_like"/>
    <property type="match status" value="1"/>
</dbReference>
<dbReference type="PROSITE" id="PS50297">
    <property type="entry name" value="ANK_REP_REGION"/>
    <property type="match status" value="1"/>
</dbReference>
<evidence type="ECO:0000256" key="3">
    <source>
        <dbReference type="PROSITE-ProRule" id="PRU00023"/>
    </source>
</evidence>
<dbReference type="Gene3D" id="3.20.20.190">
    <property type="entry name" value="Phosphatidylinositol (PI) phosphodiesterase"/>
    <property type="match status" value="1"/>
</dbReference>
<dbReference type="PROSITE" id="PS51704">
    <property type="entry name" value="GP_PDE"/>
    <property type="match status" value="1"/>
</dbReference>
<dbReference type="Pfam" id="PF12796">
    <property type="entry name" value="Ank_2"/>
    <property type="match status" value="2"/>
</dbReference>
<feature type="repeat" description="ANK" evidence="3">
    <location>
        <begin position="532"/>
        <end position="556"/>
    </location>
</feature>
<dbReference type="Pfam" id="PF03105">
    <property type="entry name" value="SPX"/>
    <property type="match status" value="2"/>
</dbReference>
<dbReference type="Pfam" id="PF25329">
    <property type="entry name" value="C2_GDE1"/>
    <property type="match status" value="1"/>
</dbReference>
<dbReference type="SMART" id="SM00248">
    <property type="entry name" value="ANK"/>
    <property type="match status" value="6"/>
</dbReference>
<dbReference type="PROSITE" id="PS51382">
    <property type="entry name" value="SPX"/>
    <property type="match status" value="1"/>
</dbReference>